<dbReference type="AlphaFoldDB" id="A0A975KB28"/>
<evidence type="ECO:0000259" key="2">
    <source>
        <dbReference type="Pfam" id="PF16220"/>
    </source>
</evidence>
<feature type="domain" description="FecR protein" evidence="1">
    <location>
        <begin position="102"/>
        <end position="191"/>
    </location>
</feature>
<name>A0A975KB28_9SPHN</name>
<feature type="domain" description="FecR N-terminal" evidence="2">
    <location>
        <begin position="4"/>
        <end position="42"/>
    </location>
</feature>
<dbReference type="EMBL" id="CP073910">
    <property type="protein sequence ID" value="QUT08108.1"/>
    <property type="molecule type" value="Genomic_DNA"/>
</dbReference>
<dbReference type="KEGG" id="spph:KFK14_04220"/>
<evidence type="ECO:0000313" key="4">
    <source>
        <dbReference type="Proteomes" id="UP000681425"/>
    </source>
</evidence>
<dbReference type="PANTHER" id="PTHR30273:SF2">
    <property type="entry name" value="PROTEIN FECR"/>
    <property type="match status" value="1"/>
</dbReference>
<dbReference type="Pfam" id="PF04773">
    <property type="entry name" value="FecR"/>
    <property type="match status" value="1"/>
</dbReference>
<reference evidence="3" key="1">
    <citation type="submission" date="2021-04" db="EMBL/GenBank/DDBJ databases">
        <title>Isolation of p-tert-butylphenol degrading bacteria Sphingobium phenoxybenzoativorans Tas13 from active sludge.</title>
        <authorList>
            <person name="Li Y."/>
        </authorList>
    </citation>
    <scope>NUCLEOTIDE SEQUENCE</scope>
    <source>
        <strain evidence="3">Tas13</strain>
    </source>
</reference>
<dbReference type="GO" id="GO:0016989">
    <property type="term" value="F:sigma factor antagonist activity"/>
    <property type="evidence" value="ECO:0007669"/>
    <property type="project" value="TreeGrafter"/>
</dbReference>
<accession>A0A975KB28</accession>
<proteinExistence type="predicted"/>
<dbReference type="Proteomes" id="UP000681425">
    <property type="component" value="Chromosome"/>
</dbReference>
<organism evidence="3 4">
    <name type="scientific">Sphingobium phenoxybenzoativorans</name>
    <dbReference type="NCBI Taxonomy" id="1592790"/>
    <lineage>
        <taxon>Bacteria</taxon>
        <taxon>Pseudomonadati</taxon>
        <taxon>Pseudomonadota</taxon>
        <taxon>Alphaproteobacteria</taxon>
        <taxon>Sphingomonadales</taxon>
        <taxon>Sphingomonadaceae</taxon>
        <taxon>Sphingobium</taxon>
    </lineage>
</organism>
<evidence type="ECO:0000313" key="3">
    <source>
        <dbReference type="EMBL" id="QUT08108.1"/>
    </source>
</evidence>
<dbReference type="InterPro" id="IPR012373">
    <property type="entry name" value="Ferrdict_sens_TM"/>
</dbReference>
<dbReference type="InterPro" id="IPR006860">
    <property type="entry name" value="FecR"/>
</dbReference>
<sequence>MIDEQALDWVIRTRDSDFADWGGFTAWLEAAPEHVAAYDKLASADADLPEILPPERSLPVPANDPGAPLWKRWRWAGAGVIAAALVGIVSLGTLERADPYSVSTGAGERREIALQDGTKIALNGNSTLRLDHANPRFAALDKGEAIFTVTHDEKDPFRVTVGGVVLEDAGTIFNVTRDGGVMRVGVAEGAVIYNPENEAIALPAGASLRMTEGRKAVVVGQIAPEAVTGWQAGRLTYSNVSLTEVAGDLSRNLGVAVRTDTKAAASRFTGTILLDRDAEHLLAGTAPLMGVEAVRQDGGWLLKGTDATRD</sequence>
<dbReference type="PANTHER" id="PTHR30273">
    <property type="entry name" value="PERIPLASMIC SIGNAL SENSOR AND SIGMA FACTOR ACTIVATOR FECR-RELATED"/>
    <property type="match status" value="1"/>
</dbReference>
<gene>
    <name evidence="3" type="ORF">KFK14_04220</name>
</gene>
<dbReference type="InterPro" id="IPR032623">
    <property type="entry name" value="FecR_N"/>
</dbReference>
<dbReference type="Pfam" id="PF16220">
    <property type="entry name" value="DUF4880"/>
    <property type="match status" value="1"/>
</dbReference>
<dbReference type="Gene3D" id="2.60.120.1440">
    <property type="match status" value="1"/>
</dbReference>
<evidence type="ECO:0000259" key="1">
    <source>
        <dbReference type="Pfam" id="PF04773"/>
    </source>
</evidence>
<keyword evidence="4" id="KW-1185">Reference proteome</keyword>
<dbReference type="PIRSF" id="PIRSF018266">
    <property type="entry name" value="FecR"/>
    <property type="match status" value="1"/>
</dbReference>
<protein>
    <submittedName>
        <fullName evidence="3">FecR domain-containing protein</fullName>
    </submittedName>
</protein>